<dbReference type="EMBL" id="BNJF01000001">
    <property type="protein sequence ID" value="GHO43286.1"/>
    <property type="molecule type" value="Genomic_DNA"/>
</dbReference>
<keyword evidence="2" id="KW-1185">Reference proteome</keyword>
<reference evidence="1" key="1">
    <citation type="submission" date="2020-10" db="EMBL/GenBank/DDBJ databases">
        <title>Taxonomic study of unclassified bacteria belonging to the class Ktedonobacteria.</title>
        <authorList>
            <person name="Yabe S."/>
            <person name="Wang C.M."/>
            <person name="Zheng Y."/>
            <person name="Sakai Y."/>
            <person name="Cavaletti L."/>
            <person name="Monciardini P."/>
            <person name="Donadio S."/>
        </authorList>
    </citation>
    <scope>NUCLEOTIDE SEQUENCE</scope>
    <source>
        <strain evidence="1">SOSP1-1</strain>
    </source>
</reference>
<gene>
    <name evidence="1" type="ORF">KSX_14490</name>
</gene>
<comment type="caution">
    <text evidence="1">The sequence shown here is derived from an EMBL/GenBank/DDBJ whole genome shotgun (WGS) entry which is preliminary data.</text>
</comment>
<evidence type="ECO:0000313" key="2">
    <source>
        <dbReference type="Proteomes" id="UP000612362"/>
    </source>
</evidence>
<name>A0A8J3MQZ6_9CHLR</name>
<dbReference type="Proteomes" id="UP000612362">
    <property type="component" value="Unassembled WGS sequence"/>
</dbReference>
<evidence type="ECO:0000313" key="1">
    <source>
        <dbReference type="EMBL" id="GHO43286.1"/>
    </source>
</evidence>
<organism evidence="1 2">
    <name type="scientific">Ktedonospora formicarum</name>
    <dbReference type="NCBI Taxonomy" id="2778364"/>
    <lineage>
        <taxon>Bacteria</taxon>
        <taxon>Bacillati</taxon>
        <taxon>Chloroflexota</taxon>
        <taxon>Ktedonobacteria</taxon>
        <taxon>Ktedonobacterales</taxon>
        <taxon>Ktedonobacteraceae</taxon>
        <taxon>Ktedonospora</taxon>
    </lineage>
</organism>
<protein>
    <submittedName>
        <fullName evidence="1">Uncharacterized protein</fullName>
    </submittedName>
</protein>
<accession>A0A8J3MQZ6</accession>
<proteinExistence type="predicted"/>
<dbReference type="AlphaFoldDB" id="A0A8J3MQZ6"/>
<sequence>MRDIGLIHVRYDMLLKPMPVGQKSLESDRLLLLHTNGLGVARKAISLPGIGDIKCAP</sequence>